<gene>
    <name evidence="3" type="ORF">NFC73_17105</name>
</gene>
<feature type="compositionally biased region" description="Low complexity" evidence="1">
    <location>
        <begin position="256"/>
        <end position="278"/>
    </location>
</feature>
<feature type="transmembrane region" description="Helical" evidence="2">
    <location>
        <begin position="6"/>
        <end position="22"/>
    </location>
</feature>
<feature type="compositionally biased region" description="Low complexity" evidence="1">
    <location>
        <begin position="288"/>
        <end position="303"/>
    </location>
</feature>
<keyword evidence="2" id="KW-0472">Membrane</keyword>
<feature type="compositionally biased region" description="Basic and acidic residues" evidence="1">
    <location>
        <begin position="188"/>
        <end position="198"/>
    </location>
</feature>
<dbReference type="Proteomes" id="UP001524318">
    <property type="component" value="Unassembled WGS sequence"/>
</dbReference>
<feature type="compositionally biased region" description="Polar residues" evidence="1">
    <location>
        <begin position="100"/>
        <end position="111"/>
    </location>
</feature>
<sequence length="351" mass="35186">MDFVFWIILIVLIVGVVWWLLNRSSSSSTGDSTPIRTDGGLAGGSTAASAEAAGTAGIPGAAGFAASEPTPPTTADEAPERSSTAESQEAGGGHKAGGEQASTEEGTSAGQNVVAEPDVAGSAAAGAAAATDTTGATYTAAADVPERLSAEELPSPGSAGSAEPGRPEQPAGHEEPTRPESLAAQEPGSKESVSRQADEAEWETQWSEASAPAQPAASHRPAGEASTVIADTPMSAAPPAQGAGFVHHPEYTEPHAPTLPGAETAAAEAEAADTPEPTGHLAADQPYGAGSASPGPDGSGPADFEVKADAGAMVYYEEGHPDYEQTKADVWFESAAHAEAAGFRAPRRTRI</sequence>
<comment type="caution">
    <text evidence="3">The sequence shown here is derived from an EMBL/GenBank/DDBJ whole genome shotgun (WGS) entry which is preliminary data.</text>
</comment>
<feature type="compositionally biased region" description="Low complexity" evidence="1">
    <location>
        <begin position="207"/>
        <end position="220"/>
    </location>
</feature>
<proteinExistence type="predicted"/>
<reference evidence="3 4" key="1">
    <citation type="submission" date="2022-06" db="EMBL/GenBank/DDBJ databases">
        <title>Pseudarthrobacter sp. strain RMG13 Genome sequencing and assembly.</title>
        <authorList>
            <person name="Kim I."/>
        </authorList>
    </citation>
    <scope>NUCLEOTIDE SEQUENCE [LARGE SCALE GENOMIC DNA]</scope>
    <source>
        <strain evidence="3 4">RMG13</strain>
    </source>
</reference>
<feature type="compositionally biased region" description="Low complexity" evidence="1">
    <location>
        <begin position="120"/>
        <end position="142"/>
    </location>
</feature>
<feature type="compositionally biased region" description="Low complexity" evidence="1">
    <location>
        <begin position="44"/>
        <end position="76"/>
    </location>
</feature>
<dbReference type="EMBL" id="JANCLV010000014">
    <property type="protein sequence ID" value="MCP9001433.1"/>
    <property type="molecule type" value="Genomic_DNA"/>
</dbReference>
<organism evidence="3 4">
    <name type="scientific">Pseudarthrobacter humi</name>
    <dbReference type="NCBI Taxonomy" id="2952523"/>
    <lineage>
        <taxon>Bacteria</taxon>
        <taxon>Bacillati</taxon>
        <taxon>Actinomycetota</taxon>
        <taxon>Actinomycetes</taxon>
        <taxon>Micrococcales</taxon>
        <taxon>Micrococcaceae</taxon>
        <taxon>Pseudarthrobacter</taxon>
    </lineage>
</organism>
<evidence type="ECO:0000313" key="4">
    <source>
        <dbReference type="Proteomes" id="UP001524318"/>
    </source>
</evidence>
<dbReference type="RefSeq" id="WP_254752106.1">
    <property type="nucleotide sequence ID" value="NZ_JANCLV010000014.1"/>
</dbReference>
<keyword evidence="4" id="KW-1185">Reference proteome</keyword>
<protein>
    <recommendedName>
        <fullName evidence="5">Membrane protein ArfC</fullName>
    </recommendedName>
</protein>
<accession>A0ABT1LSK6</accession>
<keyword evidence="2" id="KW-0812">Transmembrane</keyword>
<evidence type="ECO:0000256" key="2">
    <source>
        <dbReference type="SAM" id="Phobius"/>
    </source>
</evidence>
<evidence type="ECO:0000256" key="1">
    <source>
        <dbReference type="SAM" id="MobiDB-lite"/>
    </source>
</evidence>
<feature type="region of interest" description="Disordered" evidence="1">
    <location>
        <begin position="25"/>
        <end position="305"/>
    </location>
</feature>
<evidence type="ECO:0000313" key="3">
    <source>
        <dbReference type="EMBL" id="MCP9001433.1"/>
    </source>
</evidence>
<keyword evidence="2" id="KW-1133">Transmembrane helix</keyword>
<evidence type="ECO:0008006" key="5">
    <source>
        <dbReference type="Google" id="ProtNLM"/>
    </source>
</evidence>
<name>A0ABT1LSK6_9MICC</name>